<feature type="compositionally biased region" description="Low complexity" evidence="6">
    <location>
        <begin position="1349"/>
        <end position="1359"/>
    </location>
</feature>
<feature type="region of interest" description="Disordered" evidence="6">
    <location>
        <begin position="1498"/>
        <end position="1518"/>
    </location>
</feature>
<feature type="compositionally biased region" description="Basic residues" evidence="6">
    <location>
        <begin position="169"/>
        <end position="183"/>
    </location>
</feature>
<feature type="compositionally biased region" description="Basic residues" evidence="6">
    <location>
        <begin position="1"/>
        <end position="10"/>
    </location>
</feature>
<feature type="compositionally biased region" description="Polar residues" evidence="6">
    <location>
        <begin position="509"/>
        <end position="532"/>
    </location>
</feature>
<keyword evidence="3" id="KW-0378">Hydrolase</keyword>
<evidence type="ECO:0000256" key="3">
    <source>
        <dbReference type="ARBA" id="ARBA00022801"/>
    </source>
</evidence>
<feature type="compositionally biased region" description="Polar residues" evidence="6">
    <location>
        <begin position="214"/>
        <end position="230"/>
    </location>
</feature>
<dbReference type="GO" id="GO:0006508">
    <property type="term" value="P:proteolysis"/>
    <property type="evidence" value="ECO:0007669"/>
    <property type="project" value="UniProtKB-KW"/>
</dbReference>
<dbReference type="InterPro" id="IPR023828">
    <property type="entry name" value="Peptidase_S8_Ser-AS"/>
</dbReference>
<feature type="region of interest" description="Disordered" evidence="6">
    <location>
        <begin position="1159"/>
        <end position="1189"/>
    </location>
</feature>
<evidence type="ECO:0000313" key="8">
    <source>
        <dbReference type="Proteomes" id="UP000318821"/>
    </source>
</evidence>
<feature type="region of interest" description="Disordered" evidence="6">
    <location>
        <begin position="1754"/>
        <end position="1778"/>
    </location>
</feature>
<feature type="region of interest" description="Disordered" evidence="6">
    <location>
        <begin position="284"/>
        <end position="316"/>
    </location>
</feature>
<protein>
    <submittedName>
        <fullName evidence="7">Uncharacterized protein</fullName>
    </submittedName>
</protein>
<evidence type="ECO:0000256" key="6">
    <source>
        <dbReference type="SAM" id="MobiDB-lite"/>
    </source>
</evidence>
<dbReference type="VEuPathDB" id="TriTrypDB:LdCL_200015800"/>
<keyword evidence="4" id="KW-0720">Serine protease</keyword>
<name>A0A504X8U3_LEIDO</name>
<evidence type="ECO:0000256" key="2">
    <source>
        <dbReference type="ARBA" id="ARBA00022705"/>
    </source>
</evidence>
<feature type="compositionally biased region" description="Polar residues" evidence="6">
    <location>
        <begin position="14"/>
        <end position="26"/>
    </location>
</feature>
<dbReference type="SUPFAM" id="SSF52540">
    <property type="entry name" value="P-loop containing nucleoside triphosphate hydrolases"/>
    <property type="match status" value="1"/>
</dbReference>
<feature type="coiled-coil region" evidence="5">
    <location>
        <begin position="1270"/>
        <end position="1299"/>
    </location>
</feature>
<proteinExistence type="predicted"/>
<dbReference type="GO" id="GO:0005634">
    <property type="term" value="C:nucleus"/>
    <property type="evidence" value="ECO:0007669"/>
    <property type="project" value="TreeGrafter"/>
</dbReference>
<dbReference type="GO" id="GO:0006260">
    <property type="term" value="P:DNA replication"/>
    <property type="evidence" value="ECO:0007669"/>
    <property type="project" value="UniProtKB-KW"/>
</dbReference>
<evidence type="ECO:0000256" key="4">
    <source>
        <dbReference type="ARBA" id="ARBA00022825"/>
    </source>
</evidence>
<evidence type="ECO:0000256" key="1">
    <source>
        <dbReference type="ARBA" id="ARBA00022670"/>
    </source>
</evidence>
<dbReference type="GO" id="GO:0003677">
    <property type="term" value="F:DNA binding"/>
    <property type="evidence" value="ECO:0007669"/>
    <property type="project" value="TreeGrafter"/>
</dbReference>
<feature type="region of interest" description="Disordered" evidence="6">
    <location>
        <begin position="591"/>
        <end position="614"/>
    </location>
</feature>
<feature type="region of interest" description="Disordered" evidence="6">
    <location>
        <begin position="1"/>
        <end position="55"/>
    </location>
</feature>
<feature type="region of interest" description="Disordered" evidence="6">
    <location>
        <begin position="843"/>
        <end position="878"/>
    </location>
</feature>
<dbReference type="PROSITE" id="PS00138">
    <property type="entry name" value="SUBTILASE_SER"/>
    <property type="match status" value="1"/>
</dbReference>
<feature type="region of interest" description="Disordered" evidence="6">
    <location>
        <begin position="1333"/>
        <end position="1370"/>
    </location>
</feature>
<feature type="compositionally biased region" description="Polar residues" evidence="6">
    <location>
        <begin position="867"/>
        <end position="878"/>
    </location>
</feature>
<feature type="compositionally biased region" description="Polar residues" evidence="6">
    <location>
        <begin position="1028"/>
        <end position="1037"/>
    </location>
</feature>
<feature type="region of interest" description="Disordered" evidence="6">
    <location>
        <begin position="767"/>
        <end position="793"/>
    </location>
</feature>
<comment type="caution">
    <text evidence="7">The sequence shown here is derived from an EMBL/GenBank/DDBJ whole genome shotgun (WGS) entry which is preliminary data.</text>
</comment>
<dbReference type="PANTHER" id="PTHR23389">
    <property type="entry name" value="CHROMOSOME TRANSMISSION FIDELITY FACTOR 18"/>
    <property type="match status" value="1"/>
</dbReference>
<feature type="compositionally biased region" description="Basic and acidic residues" evidence="6">
    <location>
        <begin position="302"/>
        <end position="316"/>
    </location>
</feature>
<organism evidence="7 8">
    <name type="scientific">Leishmania donovani</name>
    <dbReference type="NCBI Taxonomy" id="5661"/>
    <lineage>
        <taxon>Eukaryota</taxon>
        <taxon>Discoba</taxon>
        <taxon>Euglenozoa</taxon>
        <taxon>Kinetoplastea</taxon>
        <taxon>Metakinetoplastina</taxon>
        <taxon>Trypanosomatida</taxon>
        <taxon>Trypanosomatidae</taxon>
        <taxon>Leishmaniinae</taxon>
        <taxon>Leishmania</taxon>
    </lineage>
</organism>
<feature type="compositionally biased region" description="Low complexity" evidence="6">
    <location>
        <begin position="1758"/>
        <end position="1767"/>
    </location>
</feature>
<dbReference type="GO" id="GO:0008236">
    <property type="term" value="F:serine-type peptidase activity"/>
    <property type="evidence" value="ECO:0007669"/>
    <property type="project" value="UniProtKB-KW"/>
</dbReference>
<feature type="region of interest" description="Disordered" evidence="6">
    <location>
        <begin position="436"/>
        <end position="460"/>
    </location>
</feature>
<dbReference type="Proteomes" id="UP000318821">
    <property type="component" value="Unassembled WGS sequence"/>
</dbReference>
<dbReference type="PANTHER" id="PTHR23389:SF6">
    <property type="entry name" value="REPLICATION FACTOR C SUBUNIT 1"/>
    <property type="match status" value="1"/>
</dbReference>
<feature type="compositionally biased region" description="Polar residues" evidence="6">
    <location>
        <begin position="768"/>
        <end position="784"/>
    </location>
</feature>
<feature type="compositionally biased region" description="Low complexity" evidence="6">
    <location>
        <begin position="498"/>
        <end position="508"/>
    </location>
</feature>
<accession>A0A504X8U3</accession>
<gene>
    <name evidence="7" type="ORF">CGC20_31540</name>
</gene>
<keyword evidence="1" id="KW-0645">Protease</keyword>
<keyword evidence="2" id="KW-0235">DNA replication</keyword>
<feature type="compositionally biased region" description="Basic and acidic residues" evidence="6">
    <location>
        <begin position="914"/>
        <end position="926"/>
    </location>
</feature>
<sequence>MVGGPRKVRHAPACTTSAPAQPSSMTTEDRTQNLGKRTLDEPNAAPRQLRGRGRGRCAAAPSVHASAVFTVDHGSEVSATVRMDATRKADIDFVTESVYSCGSSDSSDFSISHRGKEGPAEIVVEDASFGLTSTLPRKFVSTPPAETTAAASRTLDGVVVIASDSPPPPRRRRGGGQSHHKGRERSERTLRSVTCVSDEEDIGASQCCRERATSPPSTASAGRISASTRRLPTFEPTMPSRVLCDDDDGDADDREGLPVRQQHPQHGADLTVHRYSCCFSSLGSSPTRSSVSPALPAATDAAEAKQHSCDSDDPDKGPGPHFLCAAPILQASGLRDFFTYGVQAAMRHYSEHLNGATGAEEDGACSEMNDSAGTLCLDHVANPTTLPASVYRTRQHSTASQHRNEFLEDISNGQKYDANTARKRARAYSCSSRSSAATYDSDVEGSSSLSPRDDTGTRRGKVCLLNPQQTSLFRAPHGATAARYPPEHGAMANGSWLTTTATTSSPTTLQKSSLVSSGSTQGVDQQRENSAQARFREALRHAYQCEDAHRQRRRAQLDKQQEQLLRGVELLQGASFSSSAALLAELLPSRGRDGRRSAGSVKSPISLQPPQPQLGASPLSLLATSVEAAVETGTETIAQQGRAGGASTSLAAEACLSSSSKVTATPQMGNISKRLLQVMSPAQAQRLRRPLNPFIEALLRHYQSVQLKQRAARHAEDQAIHARRTYELPVLTEDVVRYAALLLCLRRHRTGGGSTAVTRAACAGGSGLLQSGPASKEPSSSTSNAEPQPPPTLAAAEPAAALPFGEEGTLLYLKYPPPLLRTTSFAVETVRLLKWLRTWKKSSPSIAGETGGIAGGGSSASAPPPNRSTVERVSQQAQHAVEIQEAQLKQERRSAFLKFFGAAATPPPTNGAERNAKAAQDHDDGKDAAKEVVSQKPVSCLGMSEPAGSNTGMRDTAAISVGAMYGITSSVTPLSPPSGQTQLKPSTLALASHAYQLYCHAWKHVVKTGITPLVVAANAFCGPKAVTGQSRLSNGDDNNGGAAATSDKDTSWTDGVVPRVCAGLPFFKEMREEARRTALGSANNGTYYEDAFGNRLRSARLAKKEQEQRELLVARQRRRAKKKGYFHRDDNDGRLGGRAAGNGASAMLEAMLRSSATWGSERQGAGCGKKRQRGSGDDATENDQDEAGAKDELTNIAVVSGPTGSGKTAAVYVAAQLLGFHVVEMNASVRRCSKTVEHLLAELTRSYRLSSLRPGTTGSFNAEEELAKLKQQHAVMVERARAEAEAAERKAELKRREALKVNGISAQAVANFFAKGCGRAAVSSSKTVKGIKGKDAAKQVSDADMVTEAPAPAAAATSSSPPPAATAPGTPVDAGTLLLFEDADVLLGDESAKPFYAAIRDLARRSKVPIVVTVSSDPAAAQRYDTEPFLALLDGQLQQRHTSSASPTSAIQPTYWQLCDAAGLNSIMATMEAAHQALQVEADLGNRGASTATATTITAAAHESNRSPSAVGDSGGSTGMAPVCGSPAASFLPLFSSSGGGGTSGSAAPAACAWTNGASAGVSTTSASGGGGGPGGTSTATPAAAAAVAARYTRMLLNATLVSSFFGSQTPFTVVDPLPPSALYAQLLAVGAVELDLLRLDEPATSPGVSDSAASLSSSSSQQELERMAARLTVCDTGLFRRLAEHLRHHIFGAWDIADDEAGAHVAPPLLPGHNLVNAVQCDAARRTTTDVRYWLNKLQVLLLSLREGSNTARMPKAAEAATSSESVTRKRSRERMKATPFETTSAAYGGDNAMCDAKVIGARRAEHLVEAEFRRRVSLAASEWDAALGRHLSNVAHNEQHSTRYERWFLDAHVCYIADIVEELATTDHPTARVDYTTPLQAPARCGPPEPTYHPREEASACLTRCTSGSSGDGGGVNSAWRSFFAASGASVASTLSTASPVVRGVSPADRRQQTLLGCGGSKAGGVVVGAPPPPSLTIPVRCEWPPSALELRRQACSHAHLRPVELLLPYGAAEAYYGTAAASASTLAPFSIHDMAEPTAALLGREIPLRFLMRRSVRDSSTGDNGKAEGDVGREFPAGVRTTQEERFRVFRRWWCRTRKAGALRDSVAGRSAETLEDIVGFGCLLTPPAAETRNATSGSP</sequence>
<dbReference type="VEuPathDB" id="TriTrypDB:LdBPK_201110.1"/>
<dbReference type="Gene3D" id="3.40.50.300">
    <property type="entry name" value="P-loop containing nucleotide triphosphate hydrolases"/>
    <property type="match status" value="1"/>
</dbReference>
<feature type="region of interest" description="Disordered" evidence="6">
    <location>
        <begin position="1028"/>
        <end position="1050"/>
    </location>
</feature>
<dbReference type="VEuPathDB" id="TriTrypDB:LDHU3_20.1370"/>
<dbReference type="InterPro" id="IPR027417">
    <property type="entry name" value="P-loop_NTPase"/>
</dbReference>
<keyword evidence="5" id="KW-0175">Coiled coil</keyword>
<evidence type="ECO:0000256" key="5">
    <source>
        <dbReference type="SAM" id="Coils"/>
    </source>
</evidence>
<feature type="region of interest" description="Disordered" evidence="6">
    <location>
        <begin position="498"/>
        <end position="532"/>
    </location>
</feature>
<evidence type="ECO:0000313" key="7">
    <source>
        <dbReference type="EMBL" id="TPP45471.1"/>
    </source>
</evidence>
<feature type="region of interest" description="Disordered" evidence="6">
    <location>
        <begin position="161"/>
        <end position="254"/>
    </location>
</feature>
<feature type="compositionally biased region" description="Gly residues" evidence="6">
    <location>
        <begin position="849"/>
        <end position="858"/>
    </location>
</feature>
<reference evidence="8" key="1">
    <citation type="submission" date="2019-02" db="EMBL/GenBank/DDBJ databases">
        <title>FDA dAtabase for Regulatory Grade micrObial Sequences (FDA-ARGOS): Supporting development and validation of Infectious Disease Dx tests.</title>
        <authorList>
            <person name="Duncan R."/>
            <person name="Fisher C."/>
            <person name="Tallon L."/>
            <person name="Sadzewicz L."/>
            <person name="Sengamalay N."/>
            <person name="Ott S."/>
            <person name="Godinez A."/>
            <person name="Nagaraj S."/>
            <person name="Vavikolanu K."/>
            <person name="Vyas G."/>
            <person name="Nadendla S."/>
            <person name="Aluvathingal J."/>
            <person name="Sichtig H."/>
        </authorList>
    </citation>
    <scope>NUCLEOTIDE SEQUENCE [LARGE SCALE GENOMIC DNA]</scope>
    <source>
        <strain evidence="8">FDAARGOS_360</strain>
    </source>
</reference>
<dbReference type="EMBL" id="RHLD01000038">
    <property type="protein sequence ID" value="TPP45471.1"/>
    <property type="molecule type" value="Genomic_DNA"/>
</dbReference>
<feature type="region of interest" description="Disordered" evidence="6">
    <location>
        <begin position="904"/>
        <end position="926"/>
    </location>
</feature>